<feature type="domain" description="Acyl-CoA oxidase/dehydrogenase middle" evidence="8">
    <location>
        <begin position="130"/>
        <end position="226"/>
    </location>
</feature>
<dbReference type="Gene3D" id="2.40.110.10">
    <property type="entry name" value="Butyryl-CoA Dehydrogenase, subunit A, domain 2"/>
    <property type="match status" value="1"/>
</dbReference>
<proteinExistence type="inferred from homology"/>
<dbReference type="InterPro" id="IPR037069">
    <property type="entry name" value="AcylCoA_DH/ox_N_sf"/>
</dbReference>
<dbReference type="EMBL" id="CP000155">
    <property type="protein sequence ID" value="ABC29623.1"/>
    <property type="molecule type" value="Genomic_DNA"/>
</dbReference>
<feature type="domain" description="Acyl-CoA dehydrogenase/oxidase N-terminal" evidence="9">
    <location>
        <begin position="12"/>
        <end position="126"/>
    </location>
</feature>
<dbReference type="Pfam" id="PF02770">
    <property type="entry name" value="Acyl-CoA_dh_M"/>
    <property type="match status" value="1"/>
</dbReference>
<dbReference type="InterPro" id="IPR036250">
    <property type="entry name" value="AcylCo_DH-like_C"/>
</dbReference>
<comment type="similarity">
    <text evidence="2 6">Belongs to the acyl-CoA dehydrogenase family.</text>
</comment>
<dbReference type="InterPro" id="IPR006091">
    <property type="entry name" value="Acyl-CoA_Oxase/DH_mid-dom"/>
</dbReference>
<evidence type="ECO:0000313" key="11">
    <source>
        <dbReference type="Proteomes" id="UP000000238"/>
    </source>
</evidence>
<dbReference type="InterPro" id="IPR009100">
    <property type="entry name" value="AcylCoA_DH/oxidase_NM_dom_sf"/>
</dbReference>
<evidence type="ECO:0000313" key="10">
    <source>
        <dbReference type="EMBL" id="ABC29623.1"/>
    </source>
</evidence>
<evidence type="ECO:0000256" key="2">
    <source>
        <dbReference type="ARBA" id="ARBA00009347"/>
    </source>
</evidence>
<protein>
    <submittedName>
        <fullName evidence="10">Acyl-CoA dehydrogenase</fullName>
    </submittedName>
</protein>
<dbReference type="GO" id="GO:0003995">
    <property type="term" value="F:acyl-CoA dehydrogenase activity"/>
    <property type="evidence" value="ECO:0007669"/>
    <property type="project" value="TreeGrafter"/>
</dbReference>
<dbReference type="InterPro" id="IPR009075">
    <property type="entry name" value="AcylCo_DH/oxidase_C"/>
</dbReference>
<evidence type="ECO:0000256" key="5">
    <source>
        <dbReference type="ARBA" id="ARBA00023002"/>
    </source>
</evidence>
<comment type="cofactor">
    <cofactor evidence="1 6">
        <name>FAD</name>
        <dbReference type="ChEBI" id="CHEBI:57692"/>
    </cofactor>
</comment>
<evidence type="ECO:0000259" key="7">
    <source>
        <dbReference type="Pfam" id="PF00441"/>
    </source>
</evidence>
<feature type="domain" description="Acyl-CoA dehydrogenase/oxidase C-terminal" evidence="7">
    <location>
        <begin position="239"/>
        <end position="387"/>
    </location>
</feature>
<dbReference type="CDD" id="cd00567">
    <property type="entry name" value="ACAD"/>
    <property type="match status" value="1"/>
</dbReference>
<dbReference type="Proteomes" id="UP000000238">
    <property type="component" value="Chromosome"/>
</dbReference>
<dbReference type="Gene3D" id="1.10.540.10">
    <property type="entry name" value="Acyl-CoA dehydrogenase/oxidase, N-terminal domain"/>
    <property type="match status" value="1"/>
</dbReference>
<evidence type="ECO:0000256" key="3">
    <source>
        <dbReference type="ARBA" id="ARBA00022630"/>
    </source>
</evidence>
<dbReference type="GO" id="GO:0033539">
    <property type="term" value="P:fatty acid beta-oxidation using acyl-CoA dehydrogenase"/>
    <property type="evidence" value="ECO:0007669"/>
    <property type="project" value="TreeGrafter"/>
</dbReference>
<keyword evidence="3 6" id="KW-0285">Flavoprotein</keyword>
<dbReference type="InterPro" id="IPR050741">
    <property type="entry name" value="Acyl-CoA_dehydrogenase"/>
</dbReference>
<reference evidence="10 11" key="1">
    <citation type="journal article" date="2005" name="Nucleic Acids Res.">
        <title>Genomic blueprint of Hahella chejuensis, a marine microbe producing an algicidal agent.</title>
        <authorList>
            <person name="Jeong H."/>
            <person name="Yim J.H."/>
            <person name="Lee C."/>
            <person name="Choi S.-H."/>
            <person name="Park Y.K."/>
            <person name="Yoon S.H."/>
            <person name="Hur C.-G."/>
            <person name="Kang H.-Y."/>
            <person name="Kim D."/>
            <person name="Lee H.H."/>
            <person name="Park K.H."/>
            <person name="Park S.-H."/>
            <person name="Park H.-S."/>
            <person name="Lee H.K."/>
            <person name="Oh T.K."/>
            <person name="Kim J.F."/>
        </authorList>
    </citation>
    <scope>NUCLEOTIDE SEQUENCE [LARGE SCALE GENOMIC DNA]</scope>
    <source>
        <strain evidence="10 11">KCTC 2396</strain>
    </source>
</reference>
<dbReference type="SUPFAM" id="SSF56645">
    <property type="entry name" value="Acyl-CoA dehydrogenase NM domain-like"/>
    <property type="match status" value="1"/>
</dbReference>
<sequence>MIMNDNASSASPSHSELAQRIRAFVNERVIPHESTLARDDDAALTLQSALAAEARSLGLWGLYYPAALGGKVARLSDYLPIAEQEGRSEFGPEIFGGRAALDVRMLSLHGSDAIASRFLHPLAAGDAVSAYGMSEPDSIGSIPATINLQAQREGDGWRLNGRKWFISRARRADFITVVARTLADAPPQQALSMLVMPTDAPGFSILRDLDILGRRNGQHELLFDNVRLPQDHLLGELHGGMALMKQRLRLGRSINAAHWIGLAQRCLDLLGERVNSERGRLARLPDKQLIRRLAFITHQGIVSARGQLQLAAARLDAGLDGDMEVNMAKIAASHALNQAADNAIQVFGAEGLCDATPLSNIFRYARATRILDGADEVLINTVGRRILDGYGASAEQPAPQDALAGRETTLS</sequence>
<evidence type="ECO:0000256" key="1">
    <source>
        <dbReference type="ARBA" id="ARBA00001974"/>
    </source>
</evidence>
<dbReference type="RefSeq" id="WP_011396692.1">
    <property type="nucleotide sequence ID" value="NC_007645.1"/>
</dbReference>
<gene>
    <name evidence="10" type="ordered locus">HCH_02846</name>
</gene>
<accession>Q2SIA1</accession>
<evidence type="ECO:0000259" key="9">
    <source>
        <dbReference type="Pfam" id="PF02771"/>
    </source>
</evidence>
<keyword evidence="11" id="KW-1185">Reference proteome</keyword>
<keyword evidence="4 6" id="KW-0274">FAD</keyword>
<dbReference type="InterPro" id="IPR013786">
    <property type="entry name" value="AcylCoA_DH/ox_N"/>
</dbReference>
<organism evidence="10 11">
    <name type="scientific">Hahella chejuensis (strain KCTC 2396)</name>
    <dbReference type="NCBI Taxonomy" id="349521"/>
    <lineage>
        <taxon>Bacteria</taxon>
        <taxon>Pseudomonadati</taxon>
        <taxon>Pseudomonadota</taxon>
        <taxon>Gammaproteobacteria</taxon>
        <taxon>Oceanospirillales</taxon>
        <taxon>Hahellaceae</taxon>
        <taxon>Hahella</taxon>
    </lineage>
</organism>
<dbReference type="PANTHER" id="PTHR48083">
    <property type="entry name" value="MEDIUM-CHAIN SPECIFIC ACYL-COA DEHYDROGENASE, MITOCHONDRIAL-RELATED"/>
    <property type="match status" value="1"/>
</dbReference>
<dbReference type="eggNOG" id="COG1960">
    <property type="taxonomic scope" value="Bacteria"/>
</dbReference>
<dbReference type="Pfam" id="PF00441">
    <property type="entry name" value="Acyl-CoA_dh_1"/>
    <property type="match status" value="1"/>
</dbReference>
<dbReference type="STRING" id="349521.HCH_02846"/>
<dbReference type="SUPFAM" id="SSF47203">
    <property type="entry name" value="Acyl-CoA dehydrogenase C-terminal domain-like"/>
    <property type="match status" value="1"/>
</dbReference>
<evidence type="ECO:0000256" key="4">
    <source>
        <dbReference type="ARBA" id="ARBA00022827"/>
    </source>
</evidence>
<evidence type="ECO:0000256" key="6">
    <source>
        <dbReference type="RuleBase" id="RU362125"/>
    </source>
</evidence>
<dbReference type="GO" id="GO:0050660">
    <property type="term" value="F:flavin adenine dinucleotide binding"/>
    <property type="evidence" value="ECO:0007669"/>
    <property type="project" value="InterPro"/>
</dbReference>
<dbReference type="Pfam" id="PF02771">
    <property type="entry name" value="Acyl-CoA_dh_N"/>
    <property type="match status" value="1"/>
</dbReference>
<evidence type="ECO:0000259" key="8">
    <source>
        <dbReference type="Pfam" id="PF02770"/>
    </source>
</evidence>
<dbReference type="HOGENOM" id="CLU_018204_1_0_6"/>
<name>Q2SIA1_HAHCH</name>
<dbReference type="InterPro" id="IPR046373">
    <property type="entry name" value="Acyl-CoA_Oxase/DH_mid-dom_sf"/>
</dbReference>
<dbReference type="GO" id="GO:0005737">
    <property type="term" value="C:cytoplasm"/>
    <property type="evidence" value="ECO:0007669"/>
    <property type="project" value="TreeGrafter"/>
</dbReference>
<dbReference type="KEGG" id="hch:HCH_02846"/>
<keyword evidence="5 6" id="KW-0560">Oxidoreductase</keyword>
<dbReference type="Gene3D" id="1.20.140.10">
    <property type="entry name" value="Butyryl-CoA Dehydrogenase, subunit A, domain 3"/>
    <property type="match status" value="1"/>
</dbReference>
<dbReference type="AlphaFoldDB" id="Q2SIA1"/>